<dbReference type="InterPro" id="IPR026597">
    <property type="entry name" value="HGPRTase-like"/>
</dbReference>
<dbReference type="AlphaFoldDB" id="A0A498KSN9"/>
<keyword evidence="1 3" id="KW-0808">Transferase</keyword>
<dbReference type="NCBIfam" id="NF040646">
    <property type="entry name" value="HPT_Archaea"/>
    <property type="match status" value="1"/>
</dbReference>
<dbReference type="CDD" id="cd06223">
    <property type="entry name" value="PRTases_typeI"/>
    <property type="match status" value="1"/>
</dbReference>
<dbReference type="Proteomes" id="UP000289691">
    <property type="component" value="Unassembled WGS sequence"/>
</dbReference>
<dbReference type="InterPro" id="IPR000836">
    <property type="entry name" value="PRTase_dom"/>
</dbReference>
<gene>
    <name evidence="5" type="ORF">EAF64_20170</name>
</gene>
<evidence type="ECO:0000313" key="6">
    <source>
        <dbReference type="Proteomes" id="UP000289691"/>
    </source>
</evidence>
<dbReference type="NCBIfam" id="NF002635">
    <property type="entry name" value="PRK02304.1-4"/>
    <property type="match status" value="1"/>
</dbReference>
<evidence type="ECO:0000256" key="2">
    <source>
        <dbReference type="ARBA" id="ARBA00022726"/>
    </source>
</evidence>
<dbReference type="Pfam" id="PF00156">
    <property type="entry name" value="Pribosyltran"/>
    <property type="match status" value="1"/>
</dbReference>
<keyword evidence="6" id="KW-1185">Reference proteome</keyword>
<dbReference type="InterPro" id="IPR029057">
    <property type="entry name" value="PRTase-like"/>
</dbReference>
<dbReference type="RefSeq" id="WP_129070782.1">
    <property type="nucleotide sequence ID" value="NZ_RDFA01000011.1"/>
</dbReference>
<dbReference type="EC" id="2.4.2.-" evidence="3"/>
<keyword evidence="2 3" id="KW-0660">Purine salvage</keyword>
<dbReference type="SUPFAM" id="SSF53271">
    <property type="entry name" value="PRTase-like"/>
    <property type="match status" value="1"/>
</dbReference>
<accession>A0A498KSN9</accession>
<protein>
    <recommendedName>
        <fullName evidence="3">HGPRTase-like protein</fullName>
        <ecNumber evidence="3">2.4.2.-</ecNumber>
    </recommendedName>
</protein>
<name>A0A498KSN9_9EURY</name>
<reference evidence="5 6" key="1">
    <citation type="submission" date="2019-01" db="EMBL/GenBank/DDBJ databases">
        <title>Halorientalis sp. F13-25 a new haloarchaeum isolated from hypersaline water.</title>
        <authorList>
            <person name="Ana D.-V."/>
            <person name="Cristina S.-P."/>
            <person name="Antonio V."/>
        </authorList>
    </citation>
    <scope>NUCLEOTIDE SEQUENCE [LARGE SCALE GENOMIC DNA]</scope>
    <source>
        <strain evidence="5 6">F13-25</strain>
    </source>
</reference>
<dbReference type="OrthoDB" id="8323at2157"/>
<dbReference type="Gene3D" id="3.40.50.2020">
    <property type="match status" value="1"/>
</dbReference>
<evidence type="ECO:0000259" key="4">
    <source>
        <dbReference type="Pfam" id="PF00156"/>
    </source>
</evidence>
<dbReference type="EMBL" id="RDFA01000011">
    <property type="protein sequence ID" value="RXK46238.1"/>
    <property type="molecule type" value="Genomic_DNA"/>
</dbReference>
<proteinExistence type="inferred from homology"/>
<sequence>MDRLQESLREAPIIEKDGYHYFVHPISDGVPMLKPELLREIVIKIIRKAELEDVDKIVTPAAMGIHISTAVSLMTDIPLVVVRKRQYGLEGEVSLSQVTGYSESEMYVNDVYEGDRVLLLDDVLSTGGTLEALTGALEDIGADVVDAVAVIKKVGGENKIEGSDYDVKTLINVDVVDGEVVVVDEFGDD</sequence>
<dbReference type="InterPro" id="IPR050118">
    <property type="entry name" value="Pur/Pyrimidine_PRTase"/>
</dbReference>
<dbReference type="GO" id="GO:0006166">
    <property type="term" value="P:purine ribonucleoside salvage"/>
    <property type="evidence" value="ECO:0007669"/>
    <property type="project" value="UniProtKB-KW"/>
</dbReference>
<keyword evidence="5" id="KW-0328">Glycosyltransferase</keyword>
<evidence type="ECO:0000256" key="3">
    <source>
        <dbReference type="HAMAP-Rule" id="MF_01467"/>
    </source>
</evidence>
<comment type="function">
    <text evidence="3">May catalyze a purine salvage reaction, the substrate is unknown.</text>
</comment>
<organism evidence="5 6">
    <name type="scientific">Halorientalis pallida</name>
    <dbReference type="NCBI Taxonomy" id="2479928"/>
    <lineage>
        <taxon>Archaea</taxon>
        <taxon>Methanobacteriati</taxon>
        <taxon>Methanobacteriota</taxon>
        <taxon>Stenosarchaea group</taxon>
        <taxon>Halobacteria</taxon>
        <taxon>Halobacteriales</taxon>
        <taxon>Haloarculaceae</taxon>
        <taxon>Halorientalis</taxon>
    </lineage>
</organism>
<evidence type="ECO:0000313" key="5">
    <source>
        <dbReference type="EMBL" id="RXK46238.1"/>
    </source>
</evidence>
<comment type="caution">
    <text evidence="5">The sequence shown here is derived from an EMBL/GenBank/DDBJ whole genome shotgun (WGS) entry which is preliminary data.</text>
</comment>
<dbReference type="PANTHER" id="PTHR43864:SF1">
    <property type="entry name" value="XANTHINE PHOSPHORIBOSYLTRANSFERASE"/>
    <property type="match status" value="1"/>
</dbReference>
<evidence type="ECO:0000256" key="1">
    <source>
        <dbReference type="ARBA" id="ARBA00022679"/>
    </source>
</evidence>
<dbReference type="PANTHER" id="PTHR43864">
    <property type="entry name" value="HYPOXANTHINE/GUANINE PHOSPHORIBOSYLTRANSFERASE"/>
    <property type="match status" value="1"/>
</dbReference>
<dbReference type="GO" id="GO:0016757">
    <property type="term" value="F:glycosyltransferase activity"/>
    <property type="evidence" value="ECO:0007669"/>
    <property type="project" value="UniProtKB-KW"/>
</dbReference>
<comment type="similarity">
    <text evidence="3">Belongs to the purine/pyrimidine phosphoribosyltransferase family. Archaeal HPRT subfamily.</text>
</comment>
<dbReference type="HAMAP" id="MF_01467">
    <property type="entry name" value="Hypx_phosphoribosyltr"/>
    <property type="match status" value="1"/>
</dbReference>
<feature type="domain" description="Phosphoribosyltransferase" evidence="4">
    <location>
        <begin position="39"/>
        <end position="176"/>
    </location>
</feature>